<dbReference type="GO" id="GO:0006508">
    <property type="term" value="P:proteolysis"/>
    <property type="evidence" value="ECO:0007669"/>
    <property type="project" value="UniProtKB-KW"/>
</dbReference>
<evidence type="ECO:0000256" key="9">
    <source>
        <dbReference type="ARBA" id="ARBA00022801"/>
    </source>
</evidence>
<dbReference type="PROSITE" id="PS00491">
    <property type="entry name" value="PROLINE_PEPTIDASE"/>
    <property type="match status" value="1"/>
</dbReference>
<feature type="compositionally biased region" description="Basic and acidic residues" evidence="15">
    <location>
        <begin position="681"/>
        <end position="707"/>
    </location>
</feature>
<dbReference type="OrthoDB" id="10261878at2759"/>
<dbReference type="GO" id="GO:0030145">
    <property type="term" value="F:manganese ion binding"/>
    <property type="evidence" value="ECO:0007669"/>
    <property type="project" value="InterPro"/>
</dbReference>
<dbReference type="SUPFAM" id="SSF53092">
    <property type="entry name" value="Creatinase/prolidase N-terminal domain"/>
    <property type="match status" value="1"/>
</dbReference>
<sequence length="1050" mass="118736">MEQFDARSLHERLQWEQQDYWLHLEAGSPFEKYPAKQHAQRVKEKLGVPDGLIYLPGSRNRNNEDSDMPAPFRQRRYFYYMSGCNEPDCHLTYDIQNDSLVLFIPKINPGKVIWYGRGSTTAEALAKYDIDHVFYTDELTDWIEDWSRYYKGRVYILHEPQNPPRPWCTGVDSKSLQPAMDLARLIKDEHEIKLIRKANDISSKAHREVLANILTFKNEAQVEGLFLDVCISEHAKNQAYAPIAASGPNAGTLHYDANDDDFEDRQLMCLDAGCEWELYASDITRTFPLSGSWPSNEAKNIYSLVQRMQETCIERLAPGVRYLDLHILAHQIAIDGLLSLGILHNGTREEIYKAGTSRAFFPHGLGHHVGLEVHDVGQRDLMSLAKQNPIYSMAPSLYPENFHLPVYDAETCRSPTNPQSGHLEEGMVVTVEPGIYFSTYALNKFYLPDPVHSKYINTEVVARYLPVGGVRIEDDILITSKGYENLTTAPKGEAMLEIIRSQNAHWPFIREPSNLRRSTLRDTKVERKSTAPVEQEKPLLRAPGICRHATEPIAKPLSRISSFESSKSDRLSKPDFEAFNGPSLFSKFNPSVEALRTAEDVANWCNTGSRRTERSDPALKMHNAVCGEDDPTVTHAYMNFPSQPGLAGGATAKNERIPPKPNCKKCAILVQTVNRLRTNLREREREEEKSRSIKVEASKSRPTERGLSKPRSLPQYSPSILHPFAKFDGSALRKAAPEDDKPIPLGSGRLPNPSKHDQKDPQARYASQNNLFDPKKDDNSISQQFTDINRPTPQNAALETEKPRPQPSRGQLSYRQSLPNLSRNPYHSAATSRPLSNRLNPTSTLDNLKETPPKTSSSRDPRSMNRYGTVDRVKDVQRNPWIPTSAPPPPPSKSNEFYSRRCSVTTVEPYSPLVYNIHVPDYRAVGATRPDNAHQNQSPAGAMGIRRSVTFSQPSAPTNDALPIRATVPSQRSGCKQSLRSNSALQRKESERVKALEKEVVENRGREPEDKWMRRPDRDSNKALDDLKDAIQRLWEVKEELGRLEGMKGL</sequence>
<keyword evidence="8 14" id="KW-0479">Metal-binding</keyword>
<evidence type="ECO:0000256" key="8">
    <source>
        <dbReference type="ARBA" id="ARBA00022723"/>
    </source>
</evidence>
<feature type="compositionally biased region" description="Polar residues" evidence="15">
    <location>
        <begin position="780"/>
        <end position="797"/>
    </location>
</feature>
<evidence type="ECO:0000256" key="3">
    <source>
        <dbReference type="ARBA" id="ARBA00002443"/>
    </source>
</evidence>
<dbReference type="GO" id="GO:0070006">
    <property type="term" value="F:metalloaminopeptidase activity"/>
    <property type="evidence" value="ECO:0007669"/>
    <property type="project" value="InterPro"/>
</dbReference>
<dbReference type="CDD" id="cd01087">
    <property type="entry name" value="Prolidase"/>
    <property type="match status" value="1"/>
</dbReference>
<feature type="region of interest" description="Disordered" evidence="15">
    <location>
        <begin position="681"/>
        <end position="721"/>
    </location>
</feature>
<dbReference type="SUPFAM" id="SSF55920">
    <property type="entry name" value="Creatinase/aminopeptidase"/>
    <property type="match status" value="1"/>
</dbReference>
<dbReference type="Pfam" id="PF05195">
    <property type="entry name" value="AMP_N"/>
    <property type="match status" value="1"/>
</dbReference>
<reference evidence="17" key="1">
    <citation type="journal article" date="2020" name="Stud. Mycol.">
        <title>101 Dothideomycetes genomes: a test case for predicting lifestyles and emergence of pathogens.</title>
        <authorList>
            <person name="Haridas S."/>
            <person name="Albert R."/>
            <person name="Binder M."/>
            <person name="Bloem J."/>
            <person name="Labutti K."/>
            <person name="Salamov A."/>
            <person name="Andreopoulos B."/>
            <person name="Baker S."/>
            <person name="Barry K."/>
            <person name="Bills G."/>
            <person name="Bluhm B."/>
            <person name="Cannon C."/>
            <person name="Castanera R."/>
            <person name="Culley D."/>
            <person name="Daum C."/>
            <person name="Ezra D."/>
            <person name="Gonzalez J."/>
            <person name="Henrissat B."/>
            <person name="Kuo A."/>
            <person name="Liang C."/>
            <person name="Lipzen A."/>
            <person name="Lutzoni F."/>
            <person name="Magnuson J."/>
            <person name="Mondo S."/>
            <person name="Nolan M."/>
            <person name="Ohm R."/>
            <person name="Pangilinan J."/>
            <person name="Park H.-J."/>
            <person name="Ramirez L."/>
            <person name="Alfaro M."/>
            <person name="Sun H."/>
            <person name="Tritt A."/>
            <person name="Yoshinaga Y."/>
            <person name="Zwiers L.-H."/>
            <person name="Turgeon B."/>
            <person name="Goodwin S."/>
            <person name="Spatafora J."/>
            <person name="Crous P."/>
            <person name="Grigoriev I."/>
        </authorList>
    </citation>
    <scope>NUCLEOTIDE SEQUENCE</scope>
    <source>
        <strain evidence="17">CBS 207.26</strain>
    </source>
</reference>
<feature type="region of interest" description="Disordered" evidence="15">
    <location>
        <begin position="733"/>
        <end position="873"/>
    </location>
</feature>
<dbReference type="InterPro" id="IPR052433">
    <property type="entry name" value="X-Pro_dipept-like"/>
</dbReference>
<dbReference type="InterPro" id="IPR000994">
    <property type="entry name" value="Pept_M24"/>
</dbReference>
<evidence type="ECO:0000256" key="4">
    <source>
        <dbReference type="ARBA" id="ARBA00008766"/>
    </source>
</evidence>
<dbReference type="Proteomes" id="UP000800200">
    <property type="component" value="Unassembled WGS sequence"/>
</dbReference>
<keyword evidence="9" id="KW-0378">Hydrolase</keyword>
<feature type="region of interest" description="Disordered" evidence="15">
    <location>
        <begin position="971"/>
        <end position="1023"/>
    </location>
</feature>
<evidence type="ECO:0000256" key="10">
    <source>
        <dbReference type="ARBA" id="ARBA00023049"/>
    </source>
</evidence>
<dbReference type="EC" id="3.4.11.9" evidence="5"/>
<evidence type="ECO:0000256" key="1">
    <source>
        <dbReference type="ARBA" id="ARBA00001424"/>
    </source>
</evidence>
<dbReference type="AlphaFoldDB" id="A0A6A6EUZ5"/>
<dbReference type="InterPro" id="IPR001131">
    <property type="entry name" value="Peptidase_M24B_aminopep-P_CS"/>
</dbReference>
<evidence type="ECO:0000256" key="11">
    <source>
        <dbReference type="ARBA" id="ARBA00023211"/>
    </source>
</evidence>
<dbReference type="InterPro" id="IPR007865">
    <property type="entry name" value="Aminopep_P_N"/>
</dbReference>
<comment type="similarity">
    <text evidence="4 14">Belongs to the peptidase M24B family.</text>
</comment>
<keyword evidence="7" id="KW-0645">Protease</keyword>
<evidence type="ECO:0000313" key="18">
    <source>
        <dbReference type="Proteomes" id="UP000800200"/>
    </source>
</evidence>
<comment type="catalytic activity">
    <reaction evidence="1">
        <text>Release of any N-terminal amino acid, including proline, that is linked to proline, even from a dipeptide or tripeptide.</text>
        <dbReference type="EC" id="3.4.11.9"/>
    </reaction>
</comment>
<feature type="compositionally biased region" description="Polar residues" evidence="15">
    <location>
        <begin position="808"/>
        <end position="846"/>
    </location>
</feature>
<comment type="cofactor">
    <cofactor evidence="2">
        <name>Mn(2+)</name>
        <dbReference type="ChEBI" id="CHEBI:29035"/>
    </cofactor>
</comment>
<evidence type="ECO:0000256" key="14">
    <source>
        <dbReference type="RuleBase" id="RU000590"/>
    </source>
</evidence>
<keyword evidence="11" id="KW-0464">Manganese</keyword>
<evidence type="ECO:0000313" key="17">
    <source>
        <dbReference type="EMBL" id="KAF2194812.1"/>
    </source>
</evidence>
<evidence type="ECO:0000256" key="12">
    <source>
        <dbReference type="ARBA" id="ARBA00030849"/>
    </source>
</evidence>
<dbReference type="Gene3D" id="3.90.230.10">
    <property type="entry name" value="Creatinase/methionine aminopeptidase superfamily"/>
    <property type="match status" value="1"/>
</dbReference>
<proteinExistence type="inferred from homology"/>
<evidence type="ECO:0000256" key="5">
    <source>
        <dbReference type="ARBA" id="ARBA00012574"/>
    </source>
</evidence>
<evidence type="ECO:0000256" key="7">
    <source>
        <dbReference type="ARBA" id="ARBA00022670"/>
    </source>
</evidence>
<dbReference type="EMBL" id="ML994611">
    <property type="protein sequence ID" value="KAF2194812.1"/>
    <property type="molecule type" value="Genomic_DNA"/>
</dbReference>
<feature type="compositionally biased region" description="Polar residues" evidence="15">
    <location>
        <begin position="971"/>
        <end position="985"/>
    </location>
</feature>
<feature type="compositionally biased region" description="Basic and acidic residues" evidence="15">
    <location>
        <begin position="847"/>
        <end position="873"/>
    </location>
</feature>
<dbReference type="Pfam" id="PF00557">
    <property type="entry name" value="Peptidase_M24"/>
    <property type="match status" value="1"/>
</dbReference>
<dbReference type="PANTHER" id="PTHR43226:SF3">
    <property type="entry name" value="XAA-PRO AMINOPEPTIDASE AN0832-RELATED"/>
    <property type="match status" value="1"/>
</dbReference>
<keyword evidence="10" id="KW-0482">Metalloprotease</keyword>
<name>A0A6A6EUZ5_9PEZI</name>
<keyword evidence="6" id="KW-0031">Aminopeptidase</keyword>
<comment type="function">
    <text evidence="3">Catalyzes the removal of a penultimate prolyl residue from the N-termini of peptides.</text>
</comment>
<dbReference type="InterPro" id="IPR029149">
    <property type="entry name" value="Creatin/AminoP/Spt16_N"/>
</dbReference>
<dbReference type="SMART" id="SM01011">
    <property type="entry name" value="AMP_N"/>
    <property type="match status" value="1"/>
</dbReference>
<evidence type="ECO:0000256" key="2">
    <source>
        <dbReference type="ARBA" id="ARBA00001936"/>
    </source>
</evidence>
<dbReference type="InterPro" id="IPR036005">
    <property type="entry name" value="Creatinase/aminopeptidase-like"/>
</dbReference>
<organism evidence="17 18">
    <name type="scientific">Zopfia rhizophila CBS 207.26</name>
    <dbReference type="NCBI Taxonomy" id="1314779"/>
    <lineage>
        <taxon>Eukaryota</taxon>
        <taxon>Fungi</taxon>
        <taxon>Dikarya</taxon>
        <taxon>Ascomycota</taxon>
        <taxon>Pezizomycotina</taxon>
        <taxon>Dothideomycetes</taxon>
        <taxon>Dothideomycetes incertae sedis</taxon>
        <taxon>Zopfiaceae</taxon>
        <taxon>Zopfia</taxon>
    </lineage>
</organism>
<protein>
    <recommendedName>
        <fullName evidence="5">Xaa-Pro aminopeptidase</fullName>
        <ecNumber evidence="5">3.4.11.9</ecNumber>
    </recommendedName>
    <alternativeName>
        <fullName evidence="12">Aminoacylproline aminopeptidase</fullName>
    </alternativeName>
    <alternativeName>
        <fullName evidence="13">Prolidase</fullName>
    </alternativeName>
</protein>
<accession>A0A6A6EUZ5</accession>
<feature type="compositionally biased region" description="Basic and acidic residues" evidence="15">
    <location>
        <begin position="986"/>
        <end position="1023"/>
    </location>
</feature>
<keyword evidence="18" id="KW-1185">Reference proteome</keyword>
<evidence type="ECO:0000256" key="6">
    <source>
        <dbReference type="ARBA" id="ARBA00022438"/>
    </source>
</evidence>
<evidence type="ECO:0000256" key="13">
    <source>
        <dbReference type="ARBA" id="ARBA00032413"/>
    </source>
</evidence>
<feature type="domain" description="Aminopeptidase P N-terminal" evidence="16">
    <location>
        <begin position="33"/>
        <end position="167"/>
    </location>
</feature>
<dbReference type="PANTHER" id="PTHR43226">
    <property type="entry name" value="XAA-PRO AMINOPEPTIDASE 3"/>
    <property type="match status" value="1"/>
</dbReference>
<dbReference type="Gene3D" id="3.40.350.10">
    <property type="entry name" value="Creatinase/prolidase N-terminal domain"/>
    <property type="match status" value="1"/>
</dbReference>
<gene>
    <name evidence="17" type="ORF">K469DRAFT_706295</name>
</gene>
<evidence type="ECO:0000256" key="15">
    <source>
        <dbReference type="SAM" id="MobiDB-lite"/>
    </source>
</evidence>
<evidence type="ECO:0000259" key="16">
    <source>
        <dbReference type="SMART" id="SM01011"/>
    </source>
</evidence>